<accession>A0A445H5A8</accession>
<dbReference type="Pfam" id="PF08568">
    <property type="entry name" value="Kinetochor_Ybp2"/>
    <property type="match status" value="1"/>
</dbReference>
<proteinExistence type="predicted"/>
<keyword evidence="3" id="KW-1185">Reference proteome</keyword>
<evidence type="ECO:0000313" key="3">
    <source>
        <dbReference type="Proteomes" id="UP000289340"/>
    </source>
</evidence>
<comment type="caution">
    <text evidence="2">The sequence shown here is derived from an EMBL/GenBank/DDBJ whole genome shotgun (WGS) entry which is preliminary data.</text>
</comment>
<name>A0A445H5A8_GLYSO</name>
<dbReference type="InterPro" id="IPR019516">
    <property type="entry name" value="Glomulin/ALF4"/>
</dbReference>
<dbReference type="PANTHER" id="PTHR15430:SF1">
    <property type="entry name" value="GLOMULIN"/>
    <property type="match status" value="1"/>
</dbReference>
<keyword evidence="1" id="KW-0732">Signal</keyword>
<gene>
    <name evidence="2" type="ORF">D0Y65_038380</name>
</gene>
<dbReference type="PANTHER" id="PTHR15430">
    <property type="entry name" value="GLOMULIN"/>
    <property type="match status" value="1"/>
</dbReference>
<feature type="signal peptide" evidence="1">
    <location>
        <begin position="1"/>
        <end position="19"/>
    </location>
</feature>
<dbReference type="EMBL" id="QZWG01000014">
    <property type="protein sequence ID" value="RZB68581.1"/>
    <property type="molecule type" value="Genomic_DNA"/>
</dbReference>
<organism evidence="2 3">
    <name type="scientific">Glycine soja</name>
    <name type="common">Wild soybean</name>
    <dbReference type="NCBI Taxonomy" id="3848"/>
    <lineage>
        <taxon>Eukaryota</taxon>
        <taxon>Viridiplantae</taxon>
        <taxon>Streptophyta</taxon>
        <taxon>Embryophyta</taxon>
        <taxon>Tracheophyta</taxon>
        <taxon>Spermatophyta</taxon>
        <taxon>Magnoliopsida</taxon>
        <taxon>eudicotyledons</taxon>
        <taxon>Gunneridae</taxon>
        <taxon>Pentapetalae</taxon>
        <taxon>rosids</taxon>
        <taxon>fabids</taxon>
        <taxon>Fabales</taxon>
        <taxon>Fabaceae</taxon>
        <taxon>Papilionoideae</taxon>
        <taxon>50 kb inversion clade</taxon>
        <taxon>NPAAA clade</taxon>
        <taxon>indigoferoid/millettioid clade</taxon>
        <taxon>Phaseoleae</taxon>
        <taxon>Glycine</taxon>
        <taxon>Glycine subgen. Soja</taxon>
    </lineage>
</organism>
<dbReference type="InterPro" id="IPR013877">
    <property type="entry name" value="YAP-bd/ALF4/Glomulin"/>
</dbReference>
<sequence>MVDSSALPLALALWWRALARRGVLRVPHRLAEAGDFHEFENTVSELVKFLDSLLDAAVTDPDSEMQRMMHLKLSLRSIDIFVLLLLTRWEVVDALSFELPKAVSKFVGISSRILDLTISIIDQFIVKCVSRDMLSILCNVSLPLFQVINLEIVLQNFGIQYVSHFMSVNDLKPHCLKFCFILILSFSVFISIQRRQFEQVKVAVSIILNVLKAVFGGHDLEEVAQTAKENLIAIKDELRNNQTKRWQAIGTLKHVLSLVKLPWELKKHAIKYQLLALHHRRRLYSLQFVSSVCLSSLNLSFSTKKENVDIYIYIYFSCGYSLTFQVVKMVIVYAPEPEHRKKILCCAKRSGFRVLADIPNSQRFDILKALITNTDSSSMIAIFIDLARKEMHTAICSSRSIVKDAPPIDNKSFLDTSFWNTGILELVELVQRPPQGGPPSLPEQSDASNSEDFTISLVVTEKTNYTRVLSRNSLLKAYNEWLLPLRTLVTGIMAESKSDYD</sequence>
<evidence type="ECO:0000256" key="1">
    <source>
        <dbReference type="SAM" id="SignalP"/>
    </source>
</evidence>
<feature type="chain" id="PRO_5019417187" evidence="1">
    <location>
        <begin position="20"/>
        <end position="501"/>
    </location>
</feature>
<dbReference type="Proteomes" id="UP000289340">
    <property type="component" value="Chromosome 14"/>
</dbReference>
<dbReference type="GO" id="GO:0055105">
    <property type="term" value="F:ubiquitin-protein transferase inhibitor activity"/>
    <property type="evidence" value="ECO:0007669"/>
    <property type="project" value="TreeGrafter"/>
</dbReference>
<dbReference type="AlphaFoldDB" id="A0A445H5A8"/>
<dbReference type="GO" id="GO:0005737">
    <property type="term" value="C:cytoplasm"/>
    <property type="evidence" value="ECO:0007669"/>
    <property type="project" value="TreeGrafter"/>
</dbReference>
<protein>
    <submittedName>
        <fullName evidence="2">Aberrant root formation protein 4</fullName>
    </submittedName>
</protein>
<evidence type="ECO:0000313" key="2">
    <source>
        <dbReference type="EMBL" id="RZB68581.1"/>
    </source>
</evidence>
<reference evidence="2 3" key="1">
    <citation type="submission" date="2018-09" db="EMBL/GenBank/DDBJ databases">
        <title>A high-quality reference genome of wild soybean provides a powerful tool to mine soybean genomes.</title>
        <authorList>
            <person name="Xie M."/>
            <person name="Chung C.Y.L."/>
            <person name="Li M.-W."/>
            <person name="Wong F.-L."/>
            <person name="Chan T.-F."/>
            <person name="Lam H.-M."/>
        </authorList>
    </citation>
    <scope>NUCLEOTIDE SEQUENCE [LARGE SCALE GENOMIC DNA]</scope>
    <source>
        <strain evidence="3">cv. W05</strain>
        <tissue evidence="2">Hypocotyl of etiolated seedlings</tissue>
    </source>
</reference>